<dbReference type="GeneID" id="37004702"/>
<dbReference type="RefSeq" id="XP_025337352.1">
    <property type="nucleotide sequence ID" value="XM_025483139.1"/>
</dbReference>
<organism evidence="1 2">
    <name type="scientific">Candidozyma duobushaemuli</name>
    <dbReference type="NCBI Taxonomy" id="1231522"/>
    <lineage>
        <taxon>Eukaryota</taxon>
        <taxon>Fungi</taxon>
        <taxon>Dikarya</taxon>
        <taxon>Ascomycota</taxon>
        <taxon>Saccharomycotina</taxon>
        <taxon>Pichiomycetes</taxon>
        <taxon>Metschnikowiaceae</taxon>
        <taxon>Candidozyma</taxon>
    </lineage>
</organism>
<sequence>MNQLLTNHFPPSKDLKKDSLVGVRCLQIRDDLVPLDVGVTPLRARSSLNTSDRSYAPEAFVDVTVEKSIEVELLAKYKPPKQYELVSPGNLVKSGSFLKDFVQLELKSTNTFFCSCEGDVFIKHITIILEEHFRYQHLESKGCCVSEEVRTVVLKDSSINYSIFHADFENTVNGCSFVPKDLLHDCNLPNIGPSFSSNECTRGYAIRFDIDLECASKKCAQRIFTVMEIAVATEVDSSEPILQVHKKQDVTLVEKFPLNSNLAENAIHNLEVILGQQTVMLNKTCREAVHKEYKLHSRNGKRLSFREVDENGQKSFVFEGLLEGCKIPNVLPSTHSNDLHKGYKLNVSIEAHGVTLGSGGCMERIDCKVSESIEVLMGINECYRLVRKEGHEKTYIK</sequence>
<accession>A0A2V1AFA0</accession>
<dbReference type="Proteomes" id="UP000244406">
    <property type="component" value="Unassembled WGS sequence"/>
</dbReference>
<protein>
    <submittedName>
        <fullName evidence="1">Uncharacterized protein</fullName>
    </submittedName>
</protein>
<proteinExistence type="predicted"/>
<name>A0A2V1AFA0_9ASCO</name>
<dbReference type="VEuPathDB" id="FungiDB:CXQ87_004703"/>
<comment type="caution">
    <text evidence="1">The sequence shown here is derived from an EMBL/GenBank/DDBJ whole genome shotgun (WGS) entry which is preliminary data.</text>
</comment>
<reference evidence="1 2" key="1">
    <citation type="submission" date="2017-12" db="EMBL/GenBank/DDBJ databases">
        <title>Genome Sequence of the Amphotericin B-resistant Candida duobushaemulonii strain, B09383.</title>
        <authorList>
            <person name="Chow N.A."/>
            <person name="Gade L."/>
            <person name="Batra D."/>
            <person name="Rowe L.A."/>
            <person name="Loparev V.N."/>
            <person name="Litvintseva A.P."/>
        </authorList>
    </citation>
    <scope>NUCLEOTIDE SEQUENCE [LARGE SCALE GENOMIC DNA]</scope>
    <source>
        <strain evidence="1 2">B09383</strain>
    </source>
</reference>
<evidence type="ECO:0000313" key="2">
    <source>
        <dbReference type="Proteomes" id="UP000244406"/>
    </source>
</evidence>
<dbReference type="AlphaFoldDB" id="A0A2V1AFA0"/>
<keyword evidence="2" id="KW-1185">Reference proteome</keyword>
<gene>
    <name evidence="1" type="ORF">CXQ87_004703</name>
</gene>
<evidence type="ECO:0000313" key="1">
    <source>
        <dbReference type="EMBL" id="PVH16412.1"/>
    </source>
</evidence>
<dbReference type="EMBL" id="PKFP01000005">
    <property type="protein sequence ID" value="PVH16412.1"/>
    <property type="molecule type" value="Genomic_DNA"/>
</dbReference>